<gene>
    <name evidence="11" type="ORF">ACFP1Z_25115</name>
</gene>
<evidence type="ECO:0000256" key="7">
    <source>
        <dbReference type="ARBA" id="ARBA00023157"/>
    </source>
</evidence>
<keyword evidence="5 8" id="KW-0646">Protease inhibitor</keyword>
<dbReference type="Pfam" id="PF00720">
    <property type="entry name" value="SSI"/>
    <property type="match status" value="1"/>
</dbReference>
<comment type="caution">
    <text evidence="11">The sequence shown here is derived from an EMBL/GenBank/DDBJ whole genome shotgun (WGS) entry which is preliminary data.</text>
</comment>
<keyword evidence="7" id="KW-1015">Disulfide bond</keyword>
<dbReference type="EMBL" id="JBHSPB010000017">
    <property type="protein sequence ID" value="MFC5723449.1"/>
    <property type="molecule type" value="Genomic_DNA"/>
</dbReference>
<evidence type="ECO:0000256" key="9">
    <source>
        <dbReference type="SAM" id="SignalP"/>
    </source>
</evidence>
<dbReference type="RefSeq" id="WP_390319672.1">
    <property type="nucleotide sequence ID" value="NZ_JBHSPB010000017.1"/>
</dbReference>
<protein>
    <submittedName>
        <fullName evidence="11">SSI family serine proteinase inhibitor</fullName>
    </submittedName>
</protein>
<comment type="subunit">
    <text evidence="3">Homodimer.</text>
</comment>
<feature type="domain" description="Subtilisin inhibitor" evidence="10">
    <location>
        <begin position="39"/>
        <end position="120"/>
    </location>
</feature>
<organism evidence="11 12">
    <name type="scientific">Streptomyces gamaensis</name>
    <dbReference type="NCBI Taxonomy" id="1763542"/>
    <lineage>
        <taxon>Bacteria</taxon>
        <taxon>Bacillati</taxon>
        <taxon>Actinomycetota</taxon>
        <taxon>Actinomycetes</taxon>
        <taxon>Kitasatosporales</taxon>
        <taxon>Streptomycetaceae</taxon>
        <taxon>Streptomyces</taxon>
    </lineage>
</organism>
<proteinExistence type="inferred from homology"/>
<evidence type="ECO:0000256" key="6">
    <source>
        <dbReference type="ARBA" id="ARBA00022900"/>
    </source>
</evidence>
<keyword evidence="12" id="KW-1185">Reference proteome</keyword>
<dbReference type="Gene3D" id="3.30.350.10">
    <property type="entry name" value="Subtilisin inhibitor-like"/>
    <property type="match status" value="1"/>
</dbReference>
<dbReference type="Proteomes" id="UP001596083">
    <property type="component" value="Unassembled WGS sequence"/>
</dbReference>
<dbReference type="InterPro" id="IPR000691">
    <property type="entry name" value="Prot_inh_I16_SSI"/>
</dbReference>
<evidence type="ECO:0000256" key="4">
    <source>
        <dbReference type="ARBA" id="ARBA00022525"/>
    </source>
</evidence>
<evidence type="ECO:0000256" key="5">
    <source>
        <dbReference type="ARBA" id="ARBA00022690"/>
    </source>
</evidence>
<evidence type="ECO:0000256" key="8">
    <source>
        <dbReference type="RuleBase" id="RU003471"/>
    </source>
</evidence>
<evidence type="ECO:0000313" key="12">
    <source>
        <dbReference type="Proteomes" id="UP001596083"/>
    </source>
</evidence>
<evidence type="ECO:0000313" key="11">
    <source>
        <dbReference type="EMBL" id="MFC5723449.1"/>
    </source>
</evidence>
<dbReference type="SUPFAM" id="SSF55399">
    <property type="entry name" value="Subtilisin inhibitor"/>
    <property type="match status" value="1"/>
</dbReference>
<evidence type="ECO:0000259" key="10">
    <source>
        <dbReference type="Pfam" id="PF00720"/>
    </source>
</evidence>
<accession>A0ABW0Z3R0</accession>
<comment type="subcellular location">
    <subcellularLocation>
        <location evidence="1">Secreted</location>
    </subcellularLocation>
</comment>
<feature type="chain" id="PRO_5047343317" evidence="9">
    <location>
        <begin position="30"/>
        <end position="134"/>
    </location>
</feature>
<evidence type="ECO:0000256" key="1">
    <source>
        <dbReference type="ARBA" id="ARBA00004613"/>
    </source>
</evidence>
<dbReference type="InterPro" id="IPR023549">
    <property type="entry name" value="Subtilisin_inhibitor"/>
</dbReference>
<sequence>MSVPTATARTAAVAAAVAVVLLGPAPPVAATGGAEHGRLFLTVSGSQNTWIRGIQLNCPGGEGHHPHRTEACERLADAHGELDQVRGEERMCTREYDPVTATAEGDWGGHHVSWRHTFPNGCALVAAMGPVFLF</sequence>
<reference evidence="12" key="1">
    <citation type="journal article" date="2019" name="Int. J. Syst. Evol. Microbiol.">
        <title>The Global Catalogue of Microorganisms (GCM) 10K type strain sequencing project: providing services to taxonomists for standard genome sequencing and annotation.</title>
        <authorList>
            <consortium name="The Broad Institute Genomics Platform"/>
            <consortium name="The Broad Institute Genome Sequencing Center for Infectious Disease"/>
            <person name="Wu L."/>
            <person name="Ma J."/>
        </authorList>
    </citation>
    <scope>NUCLEOTIDE SEQUENCE [LARGE SCALE GENOMIC DNA]</scope>
    <source>
        <strain evidence="12">CGMCC 4.7304</strain>
    </source>
</reference>
<keyword evidence="6 8" id="KW-0722">Serine protease inhibitor</keyword>
<name>A0ABW0Z3R0_9ACTN</name>
<feature type="signal peptide" evidence="9">
    <location>
        <begin position="1"/>
        <end position="29"/>
    </location>
</feature>
<keyword evidence="9" id="KW-0732">Signal</keyword>
<dbReference type="PRINTS" id="PR00294">
    <property type="entry name" value="SSBTLNINHBTR"/>
</dbReference>
<evidence type="ECO:0000256" key="3">
    <source>
        <dbReference type="ARBA" id="ARBA00011738"/>
    </source>
</evidence>
<keyword evidence="4" id="KW-0964">Secreted</keyword>
<dbReference type="InterPro" id="IPR036819">
    <property type="entry name" value="Subtilisin_inhibitor-like_sf"/>
</dbReference>
<evidence type="ECO:0000256" key="2">
    <source>
        <dbReference type="ARBA" id="ARBA00010472"/>
    </source>
</evidence>
<comment type="similarity">
    <text evidence="2 8">Belongs to the protease inhibitor I16 (SSI) family.</text>
</comment>